<dbReference type="InterPro" id="IPR017941">
    <property type="entry name" value="Rieske_2Fe-2S"/>
</dbReference>
<evidence type="ECO:0000256" key="3">
    <source>
        <dbReference type="ARBA" id="ARBA00023002"/>
    </source>
</evidence>
<keyword evidence="4" id="KW-0408">Iron</keyword>
<sequence>MSDSNKNWVPVCDAVELQPMLGVRALLENEQVAIFRVQDQLYALNAIDPFSNAAVLSRGIVGSLKDQIVVASPLYKQHFNLATGVCLEDDTVSVKTYAVREEGGKIQLATN</sequence>
<dbReference type="Pfam" id="PF13806">
    <property type="entry name" value="Rieske_2"/>
    <property type="match status" value="1"/>
</dbReference>
<evidence type="ECO:0000256" key="4">
    <source>
        <dbReference type="ARBA" id="ARBA00023004"/>
    </source>
</evidence>
<keyword evidence="3 8" id="KW-0560">Oxidoreductase</keyword>
<organism evidence="8 9">
    <name type="scientific">Teredinibacter turnerae (strain ATCC 39867 / T7901)</name>
    <dbReference type="NCBI Taxonomy" id="377629"/>
    <lineage>
        <taxon>Bacteria</taxon>
        <taxon>Pseudomonadati</taxon>
        <taxon>Pseudomonadota</taxon>
        <taxon>Gammaproteobacteria</taxon>
        <taxon>Cellvibrionales</taxon>
        <taxon>Cellvibrionaceae</taxon>
        <taxon>Teredinibacter</taxon>
    </lineage>
</organism>
<evidence type="ECO:0000256" key="6">
    <source>
        <dbReference type="ARBA" id="ARBA00023063"/>
    </source>
</evidence>
<dbReference type="InterPro" id="IPR017881">
    <property type="entry name" value="NirD"/>
</dbReference>
<dbReference type="HOGENOM" id="CLU_055690_3_0_6"/>
<dbReference type="STRING" id="377629.TERTU_2947"/>
<evidence type="ECO:0000259" key="7">
    <source>
        <dbReference type="PROSITE" id="PS51296"/>
    </source>
</evidence>
<dbReference type="InterPro" id="IPR012748">
    <property type="entry name" value="Rieske-like_NirD"/>
</dbReference>
<dbReference type="SUPFAM" id="SSF50022">
    <property type="entry name" value="ISP domain"/>
    <property type="match status" value="1"/>
</dbReference>
<dbReference type="PANTHER" id="PTHR40562:SF1">
    <property type="entry name" value="NITRITE REDUCTASE (NADH) SMALL SUBUNIT"/>
    <property type="match status" value="1"/>
</dbReference>
<dbReference type="GO" id="GO:0051537">
    <property type="term" value="F:2 iron, 2 sulfur cluster binding"/>
    <property type="evidence" value="ECO:0007669"/>
    <property type="project" value="UniProtKB-KW"/>
</dbReference>
<keyword evidence="5" id="KW-0411">Iron-sulfur</keyword>
<dbReference type="GO" id="GO:0042128">
    <property type="term" value="P:nitrate assimilation"/>
    <property type="evidence" value="ECO:0007669"/>
    <property type="project" value="UniProtKB-KW"/>
</dbReference>
<dbReference type="RefSeq" id="WP_015820969.1">
    <property type="nucleotide sequence ID" value="NC_012997.1"/>
</dbReference>
<dbReference type="eggNOG" id="COG2146">
    <property type="taxonomic scope" value="Bacteria"/>
</dbReference>
<dbReference type="CDD" id="cd03529">
    <property type="entry name" value="Rieske_NirD"/>
    <property type="match status" value="1"/>
</dbReference>
<evidence type="ECO:0000256" key="1">
    <source>
        <dbReference type="ARBA" id="ARBA00022714"/>
    </source>
</evidence>
<dbReference type="GO" id="GO:0046872">
    <property type="term" value="F:metal ion binding"/>
    <property type="evidence" value="ECO:0007669"/>
    <property type="project" value="UniProtKB-KW"/>
</dbReference>
<protein>
    <submittedName>
        <fullName evidence="8">Nitrite reductase [NAD(P)H], small subunit</fullName>
        <ecNumber evidence="8">1.7.1.4</ecNumber>
    </submittedName>
</protein>
<evidence type="ECO:0000256" key="2">
    <source>
        <dbReference type="ARBA" id="ARBA00022723"/>
    </source>
</evidence>
<dbReference type="PANTHER" id="PTHR40562">
    <property type="match status" value="1"/>
</dbReference>
<dbReference type="OrthoDB" id="516687at2"/>
<feature type="domain" description="Rieske" evidence="7">
    <location>
        <begin position="8"/>
        <end position="108"/>
    </location>
</feature>
<dbReference type="Proteomes" id="UP000009080">
    <property type="component" value="Chromosome"/>
</dbReference>
<keyword evidence="6" id="KW-0534">Nitrate assimilation</keyword>
<dbReference type="InterPro" id="IPR036922">
    <property type="entry name" value="Rieske_2Fe-2S_sf"/>
</dbReference>
<evidence type="ECO:0000313" key="9">
    <source>
        <dbReference type="Proteomes" id="UP000009080"/>
    </source>
</evidence>
<accession>C6AR31</accession>
<gene>
    <name evidence="8" type="primary">nirD</name>
    <name evidence="8" type="ordered locus">TERTU_2947</name>
</gene>
<dbReference type="NCBIfam" id="TIGR02378">
    <property type="entry name" value="nirD_assim_sml"/>
    <property type="match status" value="1"/>
</dbReference>
<reference evidence="8 9" key="1">
    <citation type="journal article" date="2009" name="PLoS ONE">
        <title>The complete genome of Teredinibacter turnerae T7901: an intracellular endosymbiont of marine wood-boring bivalves (shipworms).</title>
        <authorList>
            <person name="Yang J.C."/>
            <person name="Madupu R."/>
            <person name="Durkin A.S."/>
            <person name="Ekborg N.A."/>
            <person name="Pedamallu C.S."/>
            <person name="Hostetler J.B."/>
            <person name="Radune D."/>
            <person name="Toms B.S."/>
            <person name="Henrissat B."/>
            <person name="Coutinho P.M."/>
            <person name="Schwarz S."/>
            <person name="Field L."/>
            <person name="Trindade-Silva A.E."/>
            <person name="Soares C.A.G."/>
            <person name="Elshahawi S."/>
            <person name="Hanora A."/>
            <person name="Schmidt E.W."/>
            <person name="Haygood M.G."/>
            <person name="Posfai J."/>
            <person name="Benner J."/>
            <person name="Madinger C."/>
            <person name="Nove J."/>
            <person name="Anton B."/>
            <person name="Chaudhary K."/>
            <person name="Foster J."/>
            <person name="Holman A."/>
            <person name="Kumar S."/>
            <person name="Lessard P.A."/>
            <person name="Luyten Y.A."/>
            <person name="Slatko B."/>
            <person name="Wood N."/>
            <person name="Wu B."/>
            <person name="Teplitski M."/>
            <person name="Mougous J.D."/>
            <person name="Ward N."/>
            <person name="Eisen J.A."/>
            <person name="Badger J.H."/>
            <person name="Distel D.L."/>
        </authorList>
    </citation>
    <scope>NUCLEOTIDE SEQUENCE [LARGE SCALE GENOMIC DNA]</scope>
    <source>
        <strain evidence="9">ATCC 39867 / T7901</strain>
    </source>
</reference>
<dbReference type="PROSITE" id="PS51296">
    <property type="entry name" value="RIESKE"/>
    <property type="match status" value="1"/>
</dbReference>
<evidence type="ECO:0000313" key="8">
    <source>
        <dbReference type="EMBL" id="ACS93575.1"/>
    </source>
</evidence>
<keyword evidence="2" id="KW-0479">Metal-binding</keyword>
<dbReference type="AlphaFoldDB" id="C6AR31"/>
<dbReference type="PROSITE" id="PS51300">
    <property type="entry name" value="NIRD"/>
    <property type="match status" value="1"/>
</dbReference>
<evidence type="ECO:0000256" key="5">
    <source>
        <dbReference type="ARBA" id="ARBA00023014"/>
    </source>
</evidence>
<dbReference type="EMBL" id="CP001614">
    <property type="protein sequence ID" value="ACS93575.1"/>
    <property type="molecule type" value="Genomic_DNA"/>
</dbReference>
<keyword evidence="9" id="KW-1185">Reference proteome</keyword>
<proteinExistence type="predicted"/>
<keyword evidence="1" id="KW-0001">2Fe-2S</keyword>
<dbReference type="EC" id="1.7.1.4" evidence="8"/>
<dbReference type="Gene3D" id="2.102.10.10">
    <property type="entry name" value="Rieske [2Fe-2S] iron-sulphur domain"/>
    <property type="match status" value="1"/>
</dbReference>
<dbReference type="KEGG" id="ttu:TERTU_2947"/>
<dbReference type="GO" id="GO:0008942">
    <property type="term" value="F:nitrite reductase [NAD(P)H] activity"/>
    <property type="evidence" value="ECO:0007669"/>
    <property type="project" value="UniProtKB-EC"/>
</dbReference>
<name>C6AR31_TERTT</name>